<evidence type="ECO:0000259" key="3">
    <source>
        <dbReference type="SMART" id="SM00256"/>
    </source>
</evidence>
<dbReference type="InterPro" id="IPR001810">
    <property type="entry name" value="F-box_dom"/>
</dbReference>
<accession>D5A8I6</accession>
<sequence>MMELEPKNKCCELSEHLREEILAWLPLQSLCRFRLVCKDWNALISSTRFITTKWVDKPPNRKPWLVVHLQGAPSKMPHSLAYCFFTRTWKNTSSISLSFLMHQKQETRKCLYGSAAGLFLVGCASEFVVFNPLTRRSIQLLPLSSIRYIDIFSVGIVGESREVYNVVVVGKSRTLKAHLVEIYSSTEKSWRIAGQLPEDVKVMRTGPRSVMDMVFCSDSFYFITLIEEEWGIMSFSIREGTFFSAPLPDVANENSIIPYLLACGSRVLATVGIVKEREVILQEVIIWEFQNVKAVSTSYSSSSWWKEIARMPPSLCEIVNKSWSQFGCRINSPFMCCIGVGDCACFIVKGGMSLMEVVFYSLSEKTWNCLPSCLLGEDIIAALWAGYATVMAFEPRLDMKVG</sequence>
<keyword evidence="2" id="KW-1133">Transmembrane helix</keyword>
<proteinExistence type="evidence at transcript level"/>
<name>D5A8I6_PICSI</name>
<organism evidence="4">
    <name type="scientific">Picea sitchensis</name>
    <name type="common">Sitka spruce</name>
    <name type="synonym">Pinus sitchensis</name>
    <dbReference type="NCBI Taxonomy" id="3332"/>
    <lineage>
        <taxon>Eukaryota</taxon>
        <taxon>Viridiplantae</taxon>
        <taxon>Streptophyta</taxon>
        <taxon>Embryophyta</taxon>
        <taxon>Tracheophyta</taxon>
        <taxon>Spermatophyta</taxon>
        <taxon>Pinopsida</taxon>
        <taxon>Pinidae</taxon>
        <taxon>Conifers I</taxon>
        <taxon>Pinales</taxon>
        <taxon>Pinaceae</taxon>
        <taxon>Picea</taxon>
    </lineage>
</organism>
<dbReference type="Gene3D" id="1.20.1280.50">
    <property type="match status" value="1"/>
</dbReference>
<dbReference type="CDD" id="cd22157">
    <property type="entry name" value="F-box_AtFBW1-like"/>
    <property type="match status" value="1"/>
</dbReference>
<feature type="transmembrane region" description="Helical" evidence="2">
    <location>
        <begin position="110"/>
        <end position="130"/>
    </location>
</feature>
<evidence type="ECO:0000313" key="4">
    <source>
        <dbReference type="EMBL" id="ADE75855.1"/>
    </source>
</evidence>
<dbReference type="FunFam" id="1.20.1280.50:FF:000008">
    <property type="entry name" value="F-box only protein 6"/>
    <property type="match status" value="1"/>
</dbReference>
<dbReference type="PANTHER" id="PTHR31672">
    <property type="entry name" value="BNACNNG10540D PROTEIN"/>
    <property type="match status" value="1"/>
</dbReference>
<dbReference type="SUPFAM" id="SSF81383">
    <property type="entry name" value="F-box domain"/>
    <property type="match status" value="1"/>
</dbReference>
<dbReference type="OMA" id="PHSLAYC"/>
<feature type="domain" description="F-box" evidence="3">
    <location>
        <begin position="13"/>
        <end position="53"/>
    </location>
</feature>
<evidence type="ECO:0000256" key="1">
    <source>
        <dbReference type="ARBA" id="ARBA00022737"/>
    </source>
</evidence>
<keyword evidence="1" id="KW-0677">Repeat</keyword>
<keyword evidence="2" id="KW-0812">Transmembrane</keyword>
<dbReference type="EMBL" id="BT122481">
    <property type="protein sequence ID" value="ADE75855.1"/>
    <property type="molecule type" value="mRNA"/>
</dbReference>
<dbReference type="SMART" id="SM00256">
    <property type="entry name" value="FBOX"/>
    <property type="match status" value="1"/>
</dbReference>
<protein>
    <recommendedName>
        <fullName evidence="3">F-box domain-containing protein</fullName>
    </recommendedName>
</protein>
<dbReference type="Pfam" id="PF00646">
    <property type="entry name" value="F-box"/>
    <property type="match status" value="1"/>
</dbReference>
<keyword evidence="2" id="KW-0472">Membrane</keyword>
<dbReference type="AlphaFoldDB" id="D5A8I6"/>
<dbReference type="InterPro" id="IPR050796">
    <property type="entry name" value="SCF_F-box_component"/>
</dbReference>
<reference evidence="4" key="1">
    <citation type="submission" date="2010-04" db="EMBL/GenBank/DDBJ databases">
        <authorList>
            <person name="Reid K.E."/>
            <person name="Liao N."/>
            <person name="Chan S."/>
            <person name="Docking R."/>
            <person name="Taylor G."/>
            <person name="Moore R."/>
            <person name="Mayo M."/>
            <person name="Munro S."/>
            <person name="King J."/>
            <person name="Yanchuk A."/>
            <person name="Holt R."/>
            <person name="Jones S."/>
            <person name="Marra M."/>
            <person name="Ritland C.E."/>
            <person name="Ritland K."/>
            <person name="Bohlmann J."/>
        </authorList>
    </citation>
    <scope>NUCLEOTIDE SEQUENCE</scope>
    <source>
        <tissue evidence="4">Buds collected with no treatment. Collection October 2007</tissue>
    </source>
</reference>
<evidence type="ECO:0000256" key="2">
    <source>
        <dbReference type="SAM" id="Phobius"/>
    </source>
</evidence>
<dbReference type="PANTHER" id="PTHR31672:SF2">
    <property type="entry name" value="F-BOX DOMAIN-CONTAINING PROTEIN"/>
    <property type="match status" value="1"/>
</dbReference>
<dbReference type="InterPro" id="IPR036047">
    <property type="entry name" value="F-box-like_dom_sf"/>
</dbReference>